<dbReference type="GeneID" id="85360430"/>
<gene>
    <name evidence="1" type="ORF">EV420DRAFT_1638802</name>
</gene>
<proteinExistence type="predicted"/>
<accession>A0AA39NDZ4</accession>
<evidence type="ECO:0000313" key="1">
    <source>
        <dbReference type="EMBL" id="KAK0463877.1"/>
    </source>
</evidence>
<sequence>MNTPDTVAHQSALNVAKWKDLKELELDAVQSVWGELSVEALHWLFSMSSNPTVQSIIFQAIGGVHPASQRKAEDLFGDAGLLLQNSLSQCLSITSHPYGAPLSGLETKLERLLRCKLVLSDECYIFINLPQTQGIELPSNVTALIERYTYNHDINLLMEDIALNGALAFRHLSGAEYLRFHPLVWIDLIRNAASAGVFSPIDISAEDPFAMNICCAVLPAFSFFYSNNSGDSEKDKAQSTAVALYVAICDHFFTDMTTYLLEMFAAFVRPSNVDSVPPCLRILLVFAEFLISRLPLNKEANPDAEELHVLDRVINGIMNHDHSSSQANAAVFDVLERFVTEDNLRMIPMVADSSLCLRVLQVYSRLLHKRWHTVSPRSLEAVVDLMFNSPYSSTSAGDIIAKGLHEGSLTMYNVFRAKQCLEYFGHHGYRSWLVNIIGSYLSTIGHHSKSRLKASVEQEHIDYLHTPDNLFAACSILAVGCNDRFNRNFNRRKQIRENILSLVRIQQDNPVWDECRCRLQQLLENDGMDFFYRQARIRGIERVALSGEKIAEQREYIRFTIETLDAFFSGELDEEPISDPPALSVDVLPNPRPHWSSRMHRLLPWHNHEASDGGAVGNV</sequence>
<dbReference type="Proteomes" id="UP001175211">
    <property type="component" value="Unassembled WGS sequence"/>
</dbReference>
<comment type="caution">
    <text evidence="1">The sequence shown here is derived from an EMBL/GenBank/DDBJ whole genome shotgun (WGS) entry which is preliminary data.</text>
</comment>
<keyword evidence="2" id="KW-1185">Reference proteome</keyword>
<evidence type="ECO:0000313" key="2">
    <source>
        <dbReference type="Proteomes" id="UP001175211"/>
    </source>
</evidence>
<dbReference type="RefSeq" id="XP_060335187.1">
    <property type="nucleotide sequence ID" value="XM_060476882.1"/>
</dbReference>
<organism evidence="1 2">
    <name type="scientific">Armillaria tabescens</name>
    <name type="common">Ringless honey mushroom</name>
    <name type="synonym">Agaricus tabescens</name>
    <dbReference type="NCBI Taxonomy" id="1929756"/>
    <lineage>
        <taxon>Eukaryota</taxon>
        <taxon>Fungi</taxon>
        <taxon>Dikarya</taxon>
        <taxon>Basidiomycota</taxon>
        <taxon>Agaricomycotina</taxon>
        <taxon>Agaricomycetes</taxon>
        <taxon>Agaricomycetidae</taxon>
        <taxon>Agaricales</taxon>
        <taxon>Marasmiineae</taxon>
        <taxon>Physalacriaceae</taxon>
        <taxon>Desarmillaria</taxon>
    </lineage>
</organism>
<protein>
    <submittedName>
        <fullName evidence="1">Uncharacterized protein</fullName>
    </submittedName>
</protein>
<name>A0AA39NDZ4_ARMTA</name>
<dbReference type="AlphaFoldDB" id="A0AA39NDZ4"/>
<reference evidence="1" key="1">
    <citation type="submission" date="2023-06" db="EMBL/GenBank/DDBJ databases">
        <authorList>
            <consortium name="Lawrence Berkeley National Laboratory"/>
            <person name="Ahrendt S."/>
            <person name="Sahu N."/>
            <person name="Indic B."/>
            <person name="Wong-Bajracharya J."/>
            <person name="Merenyi Z."/>
            <person name="Ke H.-M."/>
            <person name="Monk M."/>
            <person name="Kocsube S."/>
            <person name="Drula E."/>
            <person name="Lipzen A."/>
            <person name="Balint B."/>
            <person name="Henrissat B."/>
            <person name="Andreopoulos B."/>
            <person name="Martin F.M."/>
            <person name="Harder C.B."/>
            <person name="Rigling D."/>
            <person name="Ford K.L."/>
            <person name="Foster G.D."/>
            <person name="Pangilinan J."/>
            <person name="Papanicolaou A."/>
            <person name="Barry K."/>
            <person name="LaButti K."/>
            <person name="Viragh M."/>
            <person name="Koriabine M."/>
            <person name="Yan M."/>
            <person name="Riley R."/>
            <person name="Champramary S."/>
            <person name="Plett K.L."/>
            <person name="Tsai I.J."/>
            <person name="Slot J."/>
            <person name="Sipos G."/>
            <person name="Plett J."/>
            <person name="Nagy L.G."/>
            <person name="Grigoriev I.V."/>
        </authorList>
    </citation>
    <scope>NUCLEOTIDE SEQUENCE</scope>
    <source>
        <strain evidence="1">CCBAS 213</strain>
    </source>
</reference>
<dbReference type="EMBL" id="JAUEPS010000007">
    <property type="protein sequence ID" value="KAK0463877.1"/>
    <property type="molecule type" value="Genomic_DNA"/>
</dbReference>